<evidence type="ECO:0000256" key="5">
    <source>
        <dbReference type="ARBA" id="ARBA00023136"/>
    </source>
</evidence>
<gene>
    <name evidence="6" type="ORF">SPI02_16520</name>
</gene>
<dbReference type="PIRSF" id="PIRSF006483">
    <property type="entry name" value="Membrane_protein_YitT"/>
    <property type="match status" value="1"/>
</dbReference>
<evidence type="ECO:0000256" key="4">
    <source>
        <dbReference type="ARBA" id="ARBA00022989"/>
    </source>
</evidence>
<dbReference type="Pfam" id="PF10035">
    <property type="entry name" value="DUF2179"/>
    <property type="match status" value="1"/>
</dbReference>
<dbReference type="InterPro" id="IPR015867">
    <property type="entry name" value="N-reg_PII/ATP_PRibTrfase_C"/>
</dbReference>
<keyword evidence="3" id="KW-0812">Transmembrane</keyword>
<comment type="caution">
    <text evidence="6">The sequence shown here is derived from an EMBL/GenBank/DDBJ whole genome shotgun (WGS) entry which is preliminary data.</text>
</comment>
<proteinExistence type="predicted"/>
<reference evidence="6 7" key="1">
    <citation type="submission" date="2019-07" db="EMBL/GenBank/DDBJ databases">
        <title>Whole genome shotgun sequence of Staphylococcus piscifermentans NBRC 109625.</title>
        <authorList>
            <person name="Hosoyama A."/>
            <person name="Uohara A."/>
            <person name="Ohji S."/>
            <person name="Ichikawa N."/>
        </authorList>
    </citation>
    <scope>NUCLEOTIDE SEQUENCE [LARGE SCALE GENOMIC DNA]</scope>
    <source>
        <strain evidence="6 7">NBRC 109625</strain>
    </source>
</reference>
<evidence type="ECO:0000313" key="6">
    <source>
        <dbReference type="EMBL" id="GEP85067.1"/>
    </source>
</evidence>
<dbReference type="AlphaFoldDB" id="A0A239TCU6"/>
<keyword evidence="7" id="KW-1185">Reference proteome</keyword>
<protein>
    <submittedName>
        <fullName evidence="6">Membrane protein</fullName>
    </submittedName>
</protein>
<dbReference type="CDD" id="cd16380">
    <property type="entry name" value="YitT_C"/>
    <property type="match status" value="1"/>
</dbReference>
<accession>A0A239TCU6</accession>
<dbReference type="Pfam" id="PF02588">
    <property type="entry name" value="YitT_membrane"/>
    <property type="match status" value="1"/>
</dbReference>
<keyword evidence="5" id="KW-0472">Membrane</keyword>
<keyword evidence="4" id="KW-1133">Transmembrane helix</keyword>
<dbReference type="EMBL" id="BKAR01000020">
    <property type="protein sequence ID" value="GEP85067.1"/>
    <property type="molecule type" value="Genomic_DNA"/>
</dbReference>
<dbReference type="OrthoDB" id="265478at2"/>
<dbReference type="InterPro" id="IPR003740">
    <property type="entry name" value="YitT"/>
</dbReference>
<organism evidence="6 7">
    <name type="scientific">Staphylococcus piscifermentans</name>
    <dbReference type="NCBI Taxonomy" id="70258"/>
    <lineage>
        <taxon>Bacteria</taxon>
        <taxon>Bacillati</taxon>
        <taxon>Bacillota</taxon>
        <taxon>Bacilli</taxon>
        <taxon>Bacillales</taxon>
        <taxon>Staphylococcaceae</taxon>
        <taxon>Staphylococcus</taxon>
    </lineage>
</organism>
<sequence>MEHTTISGGHNRKEKKLSLTQIVVRILFLTIGALLTAAGLELFLVPNKLLDGGIVGISIILSHLTGWSLGLFIFILNLPFFFLGYKQIGKTFAISTLYAITILSVGTTLLHPVQAVVKEPLLITIFGGAIVGIGVGLVIRAGGTMDGTEIMSILLNNKVPFSVGEIVMIFNFFIFALAGFIFTWESAMYSFVAYFIAFKMIDLILVGLDESKAVWIISDDYKEIGEAINDRLGRGVTYLNAEGAYTGEPRKVVFCVITRVEEAKLKEFVMQIDPNAFLSFGNVSEVRGGHHRKKDIH</sequence>
<dbReference type="InterPro" id="IPR019264">
    <property type="entry name" value="DUF2179"/>
</dbReference>
<name>A0A239TCU6_9STAP</name>
<evidence type="ECO:0000256" key="1">
    <source>
        <dbReference type="ARBA" id="ARBA00004651"/>
    </source>
</evidence>
<dbReference type="PANTHER" id="PTHR33545">
    <property type="entry name" value="UPF0750 MEMBRANE PROTEIN YITT-RELATED"/>
    <property type="match status" value="1"/>
</dbReference>
<evidence type="ECO:0000313" key="7">
    <source>
        <dbReference type="Proteomes" id="UP000321736"/>
    </source>
</evidence>
<dbReference type="InterPro" id="IPR051461">
    <property type="entry name" value="UPF0750_membrane"/>
</dbReference>
<keyword evidence="2" id="KW-1003">Cell membrane</keyword>
<comment type="subcellular location">
    <subcellularLocation>
        <location evidence="1">Cell membrane</location>
        <topology evidence="1">Multi-pass membrane protein</topology>
    </subcellularLocation>
</comment>
<dbReference type="Proteomes" id="UP000321736">
    <property type="component" value="Unassembled WGS sequence"/>
</dbReference>
<dbReference type="GO" id="GO:0005886">
    <property type="term" value="C:plasma membrane"/>
    <property type="evidence" value="ECO:0007669"/>
    <property type="project" value="UniProtKB-SubCell"/>
</dbReference>
<dbReference type="PANTHER" id="PTHR33545:SF3">
    <property type="entry name" value="UPF0750 MEMBRANE PROTEIN YQFU"/>
    <property type="match status" value="1"/>
</dbReference>
<dbReference type="Gene3D" id="3.30.70.120">
    <property type="match status" value="1"/>
</dbReference>
<dbReference type="RefSeq" id="WP_095102398.1">
    <property type="nucleotide sequence ID" value="NZ_BKAR01000020.1"/>
</dbReference>
<evidence type="ECO:0000256" key="3">
    <source>
        <dbReference type="ARBA" id="ARBA00022692"/>
    </source>
</evidence>
<evidence type="ECO:0000256" key="2">
    <source>
        <dbReference type="ARBA" id="ARBA00022475"/>
    </source>
</evidence>